<dbReference type="Proteomes" id="UP000035740">
    <property type="component" value="Unassembled WGS sequence"/>
</dbReference>
<sequence length="62" mass="6847">CGFALPSREEATNLAPAPDCQLGIYPSHLYSGHDHSYDNRYIEMESGDAFRDLGALYTGPVR</sequence>
<dbReference type="EMBL" id="KQ113067">
    <property type="protein sequence ID" value="KMS65195.1"/>
    <property type="molecule type" value="Genomic_DNA"/>
</dbReference>
<dbReference type="AlphaFoldDB" id="A0A0J8BHJ5"/>
<protein>
    <submittedName>
        <fullName evidence="1">Uncharacterized protein</fullName>
    </submittedName>
</protein>
<feature type="non-terminal residue" evidence="1">
    <location>
        <position position="62"/>
    </location>
</feature>
<evidence type="ECO:0000313" key="1">
    <source>
        <dbReference type="EMBL" id="KMS65195.1"/>
    </source>
</evidence>
<keyword evidence="2" id="KW-1185">Reference proteome</keyword>
<evidence type="ECO:0000313" key="2">
    <source>
        <dbReference type="Proteomes" id="UP000035740"/>
    </source>
</evidence>
<name>A0A0J8BHJ5_BETVV</name>
<gene>
    <name evidence="1" type="ORF">BVRB_038450</name>
</gene>
<organism evidence="1 2">
    <name type="scientific">Beta vulgaris subsp. vulgaris</name>
    <name type="common">Beet</name>
    <dbReference type="NCBI Taxonomy" id="3555"/>
    <lineage>
        <taxon>Eukaryota</taxon>
        <taxon>Viridiplantae</taxon>
        <taxon>Streptophyta</taxon>
        <taxon>Embryophyta</taxon>
        <taxon>Tracheophyta</taxon>
        <taxon>Spermatophyta</taxon>
        <taxon>Magnoliopsida</taxon>
        <taxon>eudicotyledons</taxon>
        <taxon>Gunneridae</taxon>
        <taxon>Pentapetalae</taxon>
        <taxon>Caryophyllales</taxon>
        <taxon>Chenopodiaceae</taxon>
        <taxon>Betoideae</taxon>
        <taxon>Beta</taxon>
    </lineage>
</organism>
<proteinExistence type="predicted"/>
<feature type="non-terminal residue" evidence="1">
    <location>
        <position position="1"/>
    </location>
</feature>
<accession>A0A0J8BHJ5</accession>
<reference evidence="1 2" key="1">
    <citation type="journal article" date="2014" name="Nature">
        <title>The genome of the recently domesticated crop plant sugar beet (Beta vulgaris).</title>
        <authorList>
            <person name="Dohm J.C."/>
            <person name="Minoche A.E."/>
            <person name="Holtgrawe D."/>
            <person name="Capella-Gutierrez S."/>
            <person name="Zakrzewski F."/>
            <person name="Tafer H."/>
            <person name="Rupp O."/>
            <person name="Sorensen T.R."/>
            <person name="Stracke R."/>
            <person name="Reinhardt R."/>
            <person name="Goesmann A."/>
            <person name="Kraft T."/>
            <person name="Schulz B."/>
            <person name="Stadler P.F."/>
            <person name="Schmidt T."/>
            <person name="Gabaldon T."/>
            <person name="Lehrach H."/>
            <person name="Weisshaar B."/>
            <person name="Himmelbauer H."/>
        </authorList>
    </citation>
    <scope>NUCLEOTIDE SEQUENCE [LARGE SCALE GENOMIC DNA]</scope>
    <source>
        <tissue evidence="1">Taproot</tissue>
    </source>
</reference>